<dbReference type="InterPro" id="IPR017871">
    <property type="entry name" value="ABC_transporter-like_CS"/>
</dbReference>
<evidence type="ECO:0000256" key="1">
    <source>
        <dbReference type="ARBA" id="ARBA00004141"/>
    </source>
</evidence>
<dbReference type="GO" id="GO:0005524">
    <property type="term" value="F:ATP binding"/>
    <property type="evidence" value="ECO:0007669"/>
    <property type="project" value="UniProtKB-KW"/>
</dbReference>
<dbReference type="PROSITE" id="PS00211">
    <property type="entry name" value="ABC_TRANSPORTER_1"/>
    <property type="match status" value="1"/>
</dbReference>
<evidence type="ECO:0000256" key="4">
    <source>
        <dbReference type="ARBA" id="ARBA00023136"/>
    </source>
</evidence>
<accession>A0ABS6D1V8</accession>
<keyword evidence="8" id="KW-0547">Nucleotide-binding</keyword>
<feature type="transmembrane region" description="Helical" evidence="5">
    <location>
        <begin position="45"/>
        <end position="72"/>
    </location>
</feature>
<evidence type="ECO:0000256" key="5">
    <source>
        <dbReference type="SAM" id="Phobius"/>
    </source>
</evidence>
<evidence type="ECO:0000313" key="9">
    <source>
        <dbReference type="Proteomes" id="UP000723714"/>
    </source>
</evidence>
<keyword evidence="3 5" id="KW-1133">Transmembrane helix</keyword>
<feature type="transmembrane region" description="Helical" evidence="5">
    <location>
        <begin position="153"/>
        <end position="173"/>
    </location>
</feature>
<gene>
    <name evidence="8" type="ORF">HGO97_006220</name>
</gene>
<keyword evidence="8" id="KW-0067">ATP-binding</keyword>
<feature type="transmembrane region" description="Helical" evidence="5">
    <location>
        <begin position="127"/>
        <end position="147"/>
    </location>
</feature>
<evidence type="ECO:0000259" key="7">
    <source>
        <dbReference type="PROSITE" id="PS50929"/>
    </source>
</evidence>
<dbReference type="Proteomes" id="UP000723714">
    <property type="component" value="Unassembled WGS sequence"/>
</dbReference>
<dbReference type="RefSeq" id="WP_216240391.1">
    <property type="nucleotide sequence ID" value="NZ_JABACJ020000004.1"/>
</dbReference>
<evidence type="ECO:0000259" key="6">
    <source>
        <dbReference type="PROSITE" id="PS50893"/>
    </source>
</evidence>
<keyword evidence="4 5" id="KW-0472">Membrane</keyword>
<reference evidence="8 9" key="1">
    <citation type="submission" date="2021-06" db="EMBL/GenBank/DDBJ databases">
        <title>Faecalicatena sp. nov. isolated from porcine feces.</title>
        <authorList>
            <person name="Oh B.S."/>
            <person name="Lee J.H."/>
        </authorList>
    </citation>
    <scope>NUCLEOTIDE SEQUENCE [LARGE SCALE GENOMIC DNA]</scope>
    <source>
        <strain evidence="8 9">AGMB00832</strain>
    </source>
</reference>
<dbReference type="InterPro" id="IPR003439">
    <property type="entry name" value="ABC_transporter-like_ATP-bd"/>
</dbReference>
<evidence type="ECO:0000256" key="2">
    <source>
        <dbReference type="ARBA" id="ARBA00022692"/>
    </source>
</evidence>
<feature type="domain" description="ABC transmembrane type-1" evidence="7">
    <location>
        <begin position="13"/>
        <end position="294"/>
    </location>
</feature>
<dbReference type="PROSITE" id="PS50893">
    <property type="entry name" value="ABC_TRANSPORTER_2"/>
    <property type="match status" value="1"/>
</dbReference>
<feature type="domain" description="ABC transporter" evidence="6">
    <location>
        <begin position="325"/>
        <end position="557"/>
    </location>
</feature>
<proteinExistence type="predicted"/>
<organism evidence="8 9">
    <name type="scientific">Faecalicatena faecalis</name>
    <dbReference type="NCBI Taxonomy" id="2726362"/>
    <lineage>
        <taxon>Bacteria</taxon>
        <taxon>Bacillati</taxon>
        <taxon>Bacillota</taxon>
        <taxon>Clostridia</taxon>
        <taxon>Lachnospirales</taxon>
        <taxon>Lachnospiraceae</taxon>
        <taxon>Faecalicatena</taxon>
    </lineage>
</organism>
<dbReference type="PANTHER" id="PTHR43394">
    <property type="entry name" value="ATP-DEPENDENT PERMEASE MDL1, MITOCHONDRIAL"/>
    <property type="match status" value="1"/>
</dbReference>
<comment type="caution">
    <text evidence="8">The sequence shown here is derived from an EMBL/GenBank/DDBJ whole genome shotgun (WGS) entry which is preliminary data.</text>
</comment>
<evidence type="ECO:0000256" key="3">
    <source>
        <dbReference type="ARBA" id="ARBA00022989"/>
    </source>
</evidence>
<feature type="transmembrane region" description="Helical" evidence="5">
    <location>
        <begin position="233"/>
        <end position="259"/>
    </location>
</feature>
<protein>
    <submittedName>
        <fullName evidence="8">ABC transporter ATP-binding protein/permease</fullName>
    </submittedName>
</protein>
<dbReference type="InterPro" id="IPR011527">
    <property type="entry name" value="ABC1_TM_dom"/>
</dbReference>
<keyword evidence="2 5" id="KW-0812">Transmembrane</keyword>
<dbReference type="InterPro" id="IPR039421">
    <property type="entry name" value="Type_1_exporter"/>
</dbReference>
<evidence type="ECO:0000313" key="8">
    <source>
        <dbReference type="EMBL" id="MBU3875406.1"/>
    </source>
</evidence>
<feature type="transmembrane region" description="Helical" evidence="5">
    <location>
        <begin position="12"/>
        <end position="33"/>
    </location>
</feature>
<dbReference type="Pfam" id="PF00005">
    <property type="entry name" value="ABC_tran"/>
    <property type="match status" value="1"/>
</dbReference>
<dbReference type="SMART" id="SM00382">
    <property type="entry name" value="AAA"/>
    <property type="match status" value="1"/>
</dbReference>
<dbReference type="CDD" id="cd03228">
    <property type="entry name" value="ABCC_MRP_Like"/>
    <property type="match status" value="1"/>
</dbReference>
<dbReference type="PROSITE" id="PS50929">
    <property type="entry name" value="ABC_TM1F"/>
    <property type="match status" value="1"/>
</dbReference>
<dbReference type="InterPro" id="IPR003593">
    <property type="entry name" value="AAA+_ATPase"/>
</dbReference>
<name>A0ABS6D1V8_9FIRM</name>
<sequence>MKKYVSQNKKSLAAAIFTGTIFSVMSAFFAIMVQQLIDIAVKKDISAFIRMVIFTSVYIVMCGLIHFCYAALCKRIICRVTQALRFDVFQGILKRNISDFRSVNSADYISALTNDIKLIEDHYCTPLLQGLLGAVELAASAVILIYFSPIIFATLIALLILLTVIPGLFNKVLEERQCNLSKRMAELTIAVKDFMSGFEIIKSFRMIDCFEQSFNSKNEITTKSKYGVDKITAAVESVSVVLSSAVLIVVFCVAVYLIIKGNITVGVLVGVLQVSGQIVNPIQILSQSIPKIQGTKSVIRRLRELSEYQCVTMTGEKEPTFDNKITVKDVSFKYQNRNDILNGADCSFERGKKYAVIGKSGCGKTTLINLLNGYFAHYRGEILYDGVELHELDIEKLNEMIAVIHQNVYMFDSSIRNNICLYRNIPDERMKWALEVSGVENFLDADRTIDTNVGENGASLSGGQRQRIAVARALVQDKPILILDEGTSAIDLQTAFDIESRLLAIKELTVLTITHSFHPDLLQAYDKIIFMEKGKCTMGTFDELLENNETFVHFFMLNKEKG</sequence>
<dbReference type="PANTHER" id="PTHR43394:SF1">
    <property type="entry name" value="ATP-BINDING CASSETTE SUB-FAMILY B MEMBER 10, MITOCHONDRIAL"/>
    <property type="match status" value="1"/>
</dbReference>
<dbReference type="EMBL" id="JABACJ020000004">
    <property type="protein sequence ID" value="MBU3875406.1"/>
    <property type="molecule type" value="Genomic_DNA"/>
</dbReference>
<keyword evidence="9" id="KW-1185">Reference proteome</keyword>
<comment type="subcellular location">
    <subcellularLocation>
        <location evidence="1">Membrane</location>
        <topology evidence="1">Multi-pass membrane protein</topology>
    </subcellularLocation>
</comment>
<dbReference type="Pfam" id="PF00664">
    <property type="entry name" value="ABC_membrane"/>
    <property type="match status" value="1"/>
</dbReference>